<dbReference type="EMBL" id="PEZP01000023">
    <property type="protein sequence ID" value="PIT98219.1"/>
    <property type="molecule type" value="Genomic_DNA"/>
</dbReference>
<evidence type="ECO:0000259" key="6">
    <source>
        <dbReference type="PROSITE" id="PS50850"/>
    </source>
</evidence>
<dbReference type="GO" id="GO:0016020">
    <property type="term" value="C:membrane"/>
    <property type="evidence" value="ECO:0007669"/>
    <property type="project" value="UniProtKB-SubCell"/>
</dbReference>
<feature type="transmembrane region" description="Helical" evidence="5">
    <location>
        <begin position="21"/>
        <end position="43"/>
    </location>
</feature>
<dbReference type="InterPro" id="IPR011701">
    <property type="entry name" value="MFS"/>
</dbReference>
<evidence type="ECO:0000256" key="3">
    <source>
        <dbReference type="ARBA" id="ARBA00022989"/>
    </source>
</evidence>
<reference evidence="8" key="1">
    <citation type="submission" date="2017-09" db="EMBL/GenBank/DDBJ databases">
        <title>Depth-based differentiation of microbial function through sediment-hosted aquifers and enrichment of novel symbionts in the deep terrestrial subsurface.</title>
        <authorList>
            <person name="Probst A.J."/>
            <person name="Ladd B."/>
            <person name="Jarett J.K."/>
            <person name="Geller-Mcgrath D.E."/>
            <person name="Sieber C.M.K."/>
            <person name="Emerson J.B."/>
            <person name="Anantharaman K."/>
            <person name="Thomas B.C."/>
            <person name="Malmstrom R."/>
            <person name="Stieglmeier M."/>
            <person name="Klingl A."/>
            <person name="Woyke T."/>
            <person name="Ryan C.M."/>
            <person name="Banfield J.F."/>
        </authorList>
    </citation>
    <scope>NUCLEOTIDE SEQUENCE [LARGE SCALE GENOMIC DNA]</scope>
</reference>
<dbReference type="PANTHER" id="PTHR23530">
    <property type="entry name" value="TRANSPORT PROTEIN-RELATED"/>
    <property type="match status" value="1"/>
</dbReference>
<evidence type="ECO:0000313" key="8">
    <source>
        <dbReference type="Proteomes" id="UP000230731"/>
    </source>
</evidence>
<protein>
    <recommendedName>
        <fullName evidence="6">Major facilitator superfamily (MFS) profile domain-containing protein</fullName>
    </recommendedName>
</protein>
<dbReference type="InterPro" id="IPR053160">
    <property type="entry name" value="MFS_DHA3_Transporter"/>
</dbReference>
<dbReference type="PROSITE" id="PS50850">
    <property type="entry name" value="MFS"/>
    <property type="match status" value="1"/>
</dbReference>
<gene>
    <name evidence="7" type="ORF">COT71_01985</name>
</gene>
<evidence type="ECO:0000256" key="2">
    <source>
        <dbReference type="ARBA" id="ARBA00022692"/>
    </source>
</evidence>
<feature type="domain" description="Major facilitator superfamily (MFS) profile" evidence="6">
    <location>
        <begin position="1"/>
        <end position="211"/>
    </location>
</feature>
<evidence type="ECO:0000256" key="5">
    <source>
        <dbReference type="SAM" id="Phobius"/>
    </source>
</evidence>
<feature type="transmembrane region" description="Helical" evidence="5">
    <location>
        <begin position="49"/>
        <end position="70"/>
    </location>
</feature>
<name>A0A2M6WZK7_9BACT</name>
<dbReference type="GO" id="GO:0022857">
    <property type="term" value="F:transmembrane transporter activity"/>
    <property type="evidence" value="ECO:0007669"/>
    <property type="project" value="InterPro"/>
</dbReference>
<feature type="transmembrane region" description="Helical" evidence="5">
    <location>
        <begin position="145"/>
        <end position="168"/>
    </location>
</feature>
<feature type="transmembrane region" description="Helical" evidence="5">
    <location>
        <begin position="174"/>
        <end position="194"/>
    </location>
</feature>
<dbReference type="InterPro" id="IPR005829">
    <property type="entry name" value="Sugar_transporter_CS"/>
</dbReference>
<dbReference type="InterPro" id="IPR036259">
    <property type="entry name" value="MFS_trans_sf"/>
</dbReference>
<dbReference type="Proteomes" id="UP000230731">
    <property type="component" value="Unassembled WGS sequence"/>
</dbReference>
<sequence length="211" mass="23251">MSNTSQQLKQATIKNMSSNIWKMYAVTAANQAFFLMPIIVLFFQENGLSIQQVFVLQGLFALTSMILEVPSGYLSDRWGRKPTMVTGSVFGICGIIMYALSTTFWGFLVGEVLFAVMLSFYSGTQDAMITDTLIELDRVEENRRAIGQLHFFGLLSQAIASVIGGFIATLALQAVVWATLPPLIVGLALACLLSEPRRHKHRLKTSGGLQH</sequence>
<dbReference type="AlphaFoldDB" id="A0A2M6WZK7"/>
<comment type="subcellular location">
    <subcellularLocation>
        <location evidence="1">Membrane</location>
        <topology evidence="1">Multi-pass membrane protein</topology>
    </subcellularLocation>
</comment>
<evidence type="ECO:0000256" key="4">
    <source>
        <dbReference type="ARBA" id="ARBA00023136"/>
    </source>
</evidence>
<evidence type="ECO:0000313" key="7">
    <source>
        <dbReference type="EMBL" id="PIT98219.1"/>
    </source>
</evidence>
<comment type="caution">
    <text evidence="7">The sequence shown here is derived from an EMBL/GenBank/DDBJ whole genome shotgun (WGS) entry which is preliminary data.</text>
</comment>
<keyword evidence="4 5" id="KW-0472">Membrane</keyword>
<dbReference type="PANTHER" id="PTHR23530:SF1">
    <property type="entry name" value="PERMEASE, MAJOR FACILITATOR SUPERFAMILY-RELATED"/>
    <property type="match status" value="1"/>
</dbReference>
<feature type="transmembrane region" description="Helical" evidence="5">
    <location>
        <begin position="82"/>
        <end position="99"/>
    </location>
</feature>
<keyword evidence="2 5" id="KW-0812">Transmembrane</keyword>
<accession>A0A2M6WZK7</accession>
<dbReference type="Pfam" id="PF07690">
    <property type="entry name" value="MFS_1"/>
    <property type="match status" value="1"/>
</dbReference>
<proteinExistence type="predicted"/>
<keyword evidence="3 5" id="KW-1133">Transmembrane helix</keyword>
<evidence type="ECO:0000256" key="1">
    <source>
        <dbReference type="ARBA" id="ARBA00004141"/>
    </source>
</evidence>
<dbReference type="InterPro" id="IPR020846">
    <property type="entry name" value="MFS_dom"/>
</dbReference>
<dbReference type="PROSITE" id="PS00216">
    <property type="entry name" value="SUGAR_TRANSPORT_1"/>
    <property type="match status" value="1"/>
</dbReference>
<dbReference type="Gene3D" id="1.20.1250.20">
    <property type="entry name" value="MFS general substrate transporter like domains"/>
    <property type="match status" value="1"/>
</dbReference>
<dbReference type="SUPFAM" id="SSF103473">
    <property type="entry name" value="MFS general substrate transporter"/>
    <property type="match status" value="1"/>
</dbReference>
<organism evidence="7 8">
    <name type="scientific">Candidatus Andersenbacteria bacterium CG10_big_fil_rev_8_21_14_0_10_54_11</name>
    <dbReference type="NCBI Taxonomy" id="1974485"/>
    <lineage>
        <taxon>Bacteria</taxon>
        <taxon>Candidatus Anderseniibacteriota</taxon>
    </lineage>
</organism>